<evidence type="ECO:0000313" key="2">
    <source>
        <dbReference type="EMBL" id="AIF40156.1"/>
    </source>
</evidence>
<dbReference type="EMBL" id="CP008889">
    <property type="protein sequence ID" value="AIF40156.1"/>
    <property type="molecule type" value="Genomic_DNA"/>
</dbReference>
<gene>
    <name evidence="2" type="ORF">HX89_03400</name>
</gene>
<name>A0A075JD02_9MICO</name>
<organism evidence="2 3">
    <name type="scientific">Dermacoccus nishinomiyaensis</name>
    <dbReference type="NCBI Taxonomy" id="1274"/>
    <lineage>
        <taxon>Bacteria</taxon>
        <taxon>Bacillati</taxon>
        <taxon>Actinomycetota</taxon>
        <taxon>Actinomycetes</taxon>
        <taxon>Micrococcales</taxon>
        <taxon>Dermacoccaceae</taxon>
        <taxon>Dermacoccus</taxon>
    </lineage>
</organism>
<keyword evidence="1" id="KW-0812">Transmembrane</keyword>
<protein>
    <submittedName>
        <fullName evidence="2">Uncharacterized protein</fullName>
    </submittedName>
</protein>
<proteinExistence type="predicted"/>
<accession>A0A075JD02</accession>
<dbReference type="Proteomes" id="UP000027986">
    <property type="component" value="Chromosome"/>
</dbReference>
<keyword evidence="1" id="KW-0472">Membrane</keyword>
<evidence type="ECO:0000256" key="1">
    <source>
        <dbReference type="SAM" id="Phobius"/>
    </source>
</evidence>
<keyword evidence="1" id="KW-1133">Transmembrane helix</keyword>
<dbReference type="KEGG" id="dni:HX89_03400"/>
<dbReference type="HOGENOM" id="CLU_2492706_0_0_11"/>
<keyword evidence="3" id="KW-1185">Reference proteome</keyword>
<evidence type="ECO:0000313" key="3">
    <source>
        <dbReference type="Proteomes" id="UP000027986"/>
    </source>
</evidence>
<sequence>MPAFRPRRGEPNPALTWTAIVVALGVALAFVAAFGGPKNVRRTTGGNIAFAIGACGAFEPKAFPSGVIANTDQHTALIMTITPNAG</sequence>
<feature type="transmembrane region" description="Helical" evidence="1">
    <location>
        <begin position="14"/>
        <end position="34"/>
    </location>
</feature>
<reference evidence="2 3" key="1">
    <citation type="submission" date="2014-07" db="EMBL/GenBank/DDBJ databases">
        <title>Genome Sequencing of Dermacoccus nishinomiyaensis.</title>
        <authorList>
            <person name="Hong K.W."/>
            <person name="Chan K.G."/>
        </authorList>
    </citation>
    <scope>NUCLEOTIDE SEQUENCE [LARGE SCALE GENOMIC DNA]</scope>
    <source>
        <strain evidence="2 3">M25</strain>
    </source>
</reference>
<dbReference type="AlphaFoldDB" id="A0A075JD02"/>
<dbReference type="RefSeq" id="WP_038566991.1">
    <property type="nucleotide sequence ID" value="NZ_CP008889.1"/>
</dbReference>
<dbReference type="GeneID" id="41840259"/>